<organism evidence="14 15">
    <name type="scientific">Toxocara canis</name>
    <name type="common">Canine roundworm</name>
    <dbReference type="NCBI Taxonomy" id="6265"/>
    <lineage>
        <taxon>Eukaryota</taxon>
        <taxon>Metazoa</taxon>
        <taxon>Ecdysozoa</taxon>
        <taxon>Nematoda</taxon>
        <taxon>Chromadorea</taxon>
        <taxon>Rhabditida</taxon>
        <taxon>Spirurina</taxon>
        <taxon>Ascaridomorpha</taxon>
        <taxon>Ascaridoidea</taxon>
        <taxon>Toxocaridae</taxon>
        <taxon>Toxocara</taxon>
    </lineage>
</organism>
<evidence type="ECO:0000256" key="10">
    <source>
        <dbReference type="SAM" id="MobiDB-lite"/>
    </source>
</evidence>
<keyword evidence="7" id="KW-0833">Ubl conjugation pathway</keyword>
<evidence type="ECO:0000256" key="8">
    <source>
        <dbReference type="ARBA" id="ARBA00022833"/>
    </source>
</evidence>
<dbReference type="InterPro" id="IPR001841">
    <property type="entry name" value="Znf_RING"/>
</dbReference>
<proteinExistence type="predicted"/>
<dbReference type="AlphaFoldDB" id="A0A0B2UZP4"/>
<comment type="caution">
    <text evidence="14">The sequence shown here is derived from an EMBL/GenBank/DDBJ whole genome shotgun (WGS) entry which is preliminary data.</text>
</comment>
<dbReference type="Pfam" id="PF05773">
    <property type="entry name" value="RWD"/>
    <property type="match status" value="1"/>
</dbReference>
<dbReference type="SUPFAM" id="SSF54495">
    <property type="entry name" value="UBC-like"/>
    <property type="match status" value="1"/>
</dbReference>
<feature type="domain" description="RING-type" evidence="13">
    <location>
        <begin position="602"/>
        <end position="830"/>
    </location>
</feature>
<dbReference type="InterPro" id="IPR044066">
    <property type="entry name" value="TRIAD_supradom"/>
</dbReference>
<evidence type="ECO:0000313" key="14">
    <source>
        <dbReference type="EMBL" id="KHN74679.1"/>
    </source>
</evidence>
<dbReference type="PROSITE" id="PS50908">
    <property type="entry name" value="RWD"/>
    <property type="match status" value="1"/>
</dbReference>
<dbReference type="GO" id="GO:0061630">
    <property type="term" value="F:ubiquitin protein ligase activity"/>
    <property type="evidence" value="ECO:0007669"/>
    <property type="project" value="UniProtKB-EC"/>
</dbReference>
<feature type="domain" description="RWD" evidence="12">
    <location>
        <begin position="422"/>
        <end position="548"/>
    </location>
</feature>
<dbReference type="PROSITE" id="PS51873">
    <property type="entry name" value="TRIAD"/>
    <property type="match status" value="1"/>
</dbReference>
<dbReference type="InterPro" id="IPR031127">
    <property type="entry name" value="E3_UB_ligase_RBR"/>
</dbReference>
<dbReference type="Gene3D" id="2.20.25.20">
    <property type="match status" value="1"/>
</dbReference>
<evidence type="ECO:0000256" key="9">
    <source>
        <dbReference type="PROSITE-ProRule" id="PRU00175"/>
    </source>
</evidence>
<reference evidence="14 15" key="1">
    <citation type="submission" date="2014-11" db="EMBL/GenBank/DDBJ databases">
        <title>Genetic blueprint of the zoonotic pathogen Toxocara canis.</title>
        <authorList>
            <person name="Zhu X.-Q."/>
            <person name="Korhonen P.K."/>
            <person name="Cai H."/>
            <person name="Young N.D."/>
            <person name="Nejsum P."/>
            <person name="von Samson-Himmelstjerna G."/>
            <person name="Boag P.R."/>
            <person name="Tan P."/>
            <person name="Li Q."/>
            <person name="Min J."/>
            <person name="Yang Y."/>
            <person name="Wang X."/>
            <person name="Fang X."/>
            <person name="Hall R.S."/>
            <person name="Hofmann A."/>
            <person name="Sternberg P.W."/>
            <person name="Jex A.R."/>
            <person name="Gasser R.B."/>
        </authorList>
    </citation>
    <scope>NUCLEOTIDE SEQUENCE [LARGE SCALE GENOMIC DNA]</scope>
    <source>
        <strain evidence="14">PN_DK_2014</strain>
    </source>
</reference>
<feature type="region of interest" description="Disordered" evidence="10">
    <location>
        <begin position="77"/>
        <end position="113"/>
    </location>
</feature>
<dbReference type="InterPro" id="IPR016135">
    <property type="entry name" value="UBQ-conjugating_enzyme/RWD"/>
</dbReference>
<dbReference type="SUPFAM" id="SSF57850">
    <property type="entry name" value="RING/U-box"/>
    <property type="match status" value="2"/>
</dbReference>
<keyword evidence="5" id="KW-0677">Repeat</keyword>
<evidence type="ECO:0000259" key="12">
    <source>
        <dbReference type="PROSITE" id="PS50908"/>
    </source>
</evidence>
<dbReference type="PROSITE" id="PS50089">
    <property type="entry name" value="ZF_RING_2"/>
    <property type="match status" value="1"/>
</dbReference>
<keyword evidence="3" id="KW-0808">Transferase</keyword>
<dbReference type="InterPro" id="IPR006575">
    <property type="entry name" value="RWD_dom"/>
</dbReference>
<dbReference type="SMART" id="SM00647">
    <property type="entry name" value="IBR"/>
    <property type="match status" value="1"/>
</dbReference>
<accession>A0A0B2UZP4</accession>
<keyword evidence="8" id="KW-0862">Zinc</keyword>
<dbReference type="InterPro" id="IPR017907">
    <property type="entry name" value="Znf_RING_CS"/>
</dbReference>
<dbReference type="Gene3D" id="3.10.110.10">
    <property type="entry name" value="Ubiquitin Conjugating Enzyme"/>
    <property type="match status" value="1"/>
</dbReference>
<feature type="domain" description="RING-type" evidence="11">
    <location>
        <begin position="606"/>
        <end position="650"/>
    </location>
</feature>
<evidence type="ECO:0000256" key="1">
    <source>
        <dbReference type="ARBA" id="ARBA00001798"/>
    </source>
</evidence>
<dbReference type="CDD" id="cd23820">
    <property type="entry name" value="RWD_RNF14"/>
    <property type="match status" value="1"/>
</dbReference>
<protein>
    <recommendedName>
        <fullName evidence="2">RBR-type E3 ubiquitin transferase</fullName>
        <ecNumber evidence="2">2.3.2.31</ecNumber>
    </recommendedName>
</protein>
<evidence type="ECO:0000256" key="3">
    <source>
        <dbReference type="ARBA" id="ARBA00022679"/>
    </source>
</evidence>
<dbReference type="PANTHER" id="PTHR11685">
    <property type="entry name" value="RBR FAMILY RING FINGER AND IBR DOMAIN-CONTAINING"/>
    <property type="match status" value="1"/>
</dbReference>
<keyword evidence="6 9" id="KW-0863">Zinc-finger</keyword>
<dbReference type="CDD" id="cd16628">
    <property type="entry name" value="RING-HC_RBR_RNF14"/>
    <property type="match status" value="1"/>
</dbReference>
<evidence type="ECO:0000256" key="6">
    <source>
        <dbReference type="ARBA" id="ARBA00022771"/>
    </source>
</evidence>
<dbReference type="Pfam" id="PF01485">
    <property type="entry name" value="IBR"/>
    <property type="match status" value="1"/>
</dbReference>
<evidence type="ECO:0000256" key="7">
    <source>
        <dbReference type="ARBA" id="ARBA00022786"/>
    </source>
</evidence>
<dbReference type="OrthoDB" id="69641at2759"/>
<dbReference type="InterPro" id="IPR031128">
    <property type="entry name" value="RNF14_RING-HC_Zfn"/>
</dbReference>
<sequence>MERISARPRKKINYALLAKGTGNAGEMKAVCRTSSSEDMSLSSFLNGAFNKKITKEQSPQLSKSLLDRRSRRAYFEGSDDVETADGSKRHSIISKNTTDKHSNGGASRGLPETLLAGRSPRKRMRSVILSRYNDDGDVHMKTNRKRNANGQQVHRSLVGCKKYAVGQRQMTCNFKSPDFKEFCLPREWFHRFNERHVGSHSSEGICHPALSQFVGIDEAKTTAVIEGGFSSHQNGGTRGQTPKQRATDKEEEISAKRAGRRQTRVPAALREYDLGRHPVLPQISRRVSSEQNVTVESIKPLTNISSEVIRRKAARVSPIEERSSIRDTLKSKVFEVKKSATERDLIVDKDSLLKRHSVAVTTKRARTAKETLNENMLSRRETEGRREHAHSGFYRNANSAYNRESAATRSSSMQQNKQDQLDEMAALESYFVDDPKCFQYISDYPEVHGYVILKIPRSGKPIKLRAFAMDFEQREASVRYLPPVKVFFSLPSDYPSNSAPEYTLMARWWTREIKHDVEERLKVVCDDFCGLPLILACIEAIKEQVLESLAKNDHIIDMDSVDAQGLASSSSKGNVGGFVNFQILLQAVSYDERTSLDHFEREFFECAVCGSTKIGKECARFMPCEHVFCKECINAFYQEQLTSSAVKQLCCMATGCDSEAAPSLLRSLLSSDQFERYERLLFEKNLEKMDDAVRCPRPSCQSVVIVSPTEQSHSMRVASKLATCPVCDFSFCINCGKAYHALAPCQTVSERSLKLLYAFEHASDTEREAMYRCMGGKRQLDNKIQQMMSERWMLENEGKHCPWCSTYVLEVQKPKCANVVRQDFKGREPR</sequence>
<dbReference type="Gene3D" id="3.30.40.10">
    <property type="entry name" value="Zinc/RING finger domain, C3HC4 (zinc finger)"/>
    <property type="match status" value="1"/>
</dbReference>
<dbReference type="CDD" id="cd20341">
    <property type="entry name" value="BRcat_RBR_RNF14"/>
    <property type="match status" value="1"/>
</dbReference>
<evidence type="ECO:0000256" key="5">
    <source>
        <dbReference type="ARBA" id="ARBA00022737"/>
    </source>
</evidence>
<feature type="compositionally biased region" description="Basic and acidic residues" evidence="10">
    <location>
        <begin position="245"/>
        <end position="255"/>
    </location>
</feature>
<keyword evidence="4" id="KW-0479">Metal-binding</keyword>
<comment type="catalytic activity">
    <reaction evidence="1">
        <text>[E2 ubiquitin-conjugating enzyme]-S-ubiquitinyl-L-cysteine + [acceptor protein]-L-lysine = [E2 ubiquitin-conjugating enzyme]-L-cysteine + [acceptor protein]-N(6)-ubiquitinyl-L-lysine.</text>
        <dbReference type="EC" id="2.3.2.31"/>
    </reaction>
</comment>
<dbReference type="EC" id="2.3.2.31" evidence="2"/>
<dbReference type="STRING" id="6265.A0A0B2UZP4"/>
<evidence type="ECO:0000256" key="4">
    <source>
        <dbReference type="ARBA" id="ARBA00022723"/>
    </source>
</evidence>
<dbReference type="PROSITE" id="PS00518">
    <property type="entry name" value="ZF_RING_1"/>
    <property type="match status" value="1"/>
</dbReference>
<dbReference type="GO" id="GO:0008270">
    <property type="term" value="F:zinc ion binding"/>
    <property type="evidence" value="ECO:0007669"/>
    <property type="project" value="UniProtKB-KW"/>
</dbReference>
<evidence type="ECO:0000259" key="13">
    <source>
        <dbReference type="PROSITE" id="PS51873"/>
    </source>
</evidence>
<dbReference type="InterPro" id="IPR002867">
    <property type="entry name" value="IBR_dom"/>
</dbReference>
<feature type="region of interest" description="Disordered" evidence="10">
    <location>
        <begin position="228"/>
        <end position="264"/>
    </location>
</feature>
<keyword evidence="15" id="KW-1185">Reference proteome</keyword>
<dbReference type="Proteomes" id="UP000031036">
    <property type="component" value="Unassembled WGS sequence"/>
</dbReference>
<dbReference type="InterPro" id="IPR013083">
    <property type="entry name" value="Znf_RING/FYVE/PHD"/>
</dbReference>
<dbReference type="EMBL" id="JPKZ01002876">
    <property type="protein sequence ID" value="KHN74679.1"/>
    <property type="molecule type" value="Genomic_DNA"/>
</dbReference>
<feature type="compositionally biased region" description="Polar residues" evidence="10">
    <location>
        <begin position="230"/>
        <end position="244"/>
    </location>
</feature>
<dbReference type="GO" id="GO:0016567">
    <property type="term" value="P:protein ubiquitination"/>
    <property type="evidence" value="ECO:0007669"/>
    <property type="project" value="InterPro"/>
</dbReference>
<gene>
    <name evidence="14" type="primary">Rnf14</name>
    <name evidence="14" type="ORF">Tcan_17689</name>
</gene>
<name>A0A0B2UZP4_TOXCA</name>
<evidence type="ECO:0000256" key="2">
    <source>
        <dbReference type="ARBA" id="ARBA00012251"/>
    </source>
</evidence>
<evidence type="ECO:0000313" key="15">
    <source>
        <dbReference type="Proteomes" id="UP000031036"/>
    </source>
</evidence>
<evidence type="ECO:0000259" key="11">
    <source>
        <dbReference type="PROSITE" id="PS50089"/>
    </source>
</evidence>